<dbReference type="InterPro" id="IPR013783">
    <property type="entry name" value="Ig-like_fold"/>
</dbReference>
<dbReference type="PANTHER" id="PTHR19944:SF65">
    <property type="entry name" value="HLA CLASS II HISTOCOMPATIBILITY ANTIGEN, DM BETA CHAIN"/>
    <property type="match status" value="1"/>
</dbReference>
<keyword evidence="1" id="KW-1133">Transmembrane helix</keyword>
<evidence type="ECO:0000313" key="4">
    <source>
        <dbReference type="Proteomes" id="UP000824782"/>
    </source>
</evidence>
<dbReference type="InterPro" id="IPR036179">
    <property type="entry name" value="Ig-like_dom_sf"/>
</dbReference>
<organism evidence="3 4">
    <name type="scientific">Engystomops pustulosus</name>
    <name type="common">Tungara frog</name>
    <name type="synonym">Physalaemus pustulosus</name>
    <dbReference type="NCBI Taxonomy" id="76066"/>
    <lineage>
        <taxon>Eukaryota</taxon>
        <taxon>Metazoa</taxon>
        <taxon>Chordata</taxon>
        <taxon>Craniata</taxon>
        <taxon>Vertebrata</taxon>
        <taxon>Euteleostomi</taxon>
        <taxon>Amphibia</taxon>
        <taxon>Batrachia</taxon>
        <taxon>Anura</taxon>
        <taxon>Neobatrachia</taxon>
        <taxon>Hyloidea</taxon>
        <taxon>Leptodactylidae</taxon>
        <taxon>Leiuperinae</taxon>
        <taxon>Engystomops</taxon>
    </lineage>
</organism>
<proteinExistence type="predicted"/>
<keyword evidence="4" id="KW-1185">Reference proteome</keyword>
<comment type="caution">
    <text evidence="3">The sequence shown here is derived from an EMBL/GenBank/DDBJ whole genome shotgun (WGS) entry which is preliminary data.</text>
</comment>
<dbReference type="Pfam" id="PF07654">
    <property type="entry name" value="C1-set"/>
    <property type="match status" value="1"/>
</dbReference>
<protein>
    <recommendedName>
        <fullName evidence="2">Ig-like domain-containing protein</fullName>
    </recommendedName>
</protein>
<sequence>VKPSMEVYSPEQFSEDSPPVLICHVWGFYPQKIFVAWIINDRTVVKNVSDAVRVGDWTYQVVVSLDLRGSDPGDNYTCVVEHESLEEPLMETWKAGLTTKQIIKISLASLIFVLGLVTMIAGIICWKNSKRSGKSVATRTQSPDLSLP</sequence>
<keyword evidence="1" id="KW-0812">Transmembrane</keyword>
<reference evidence="3" key="1">
    <citation type="thesis" date="2020" institute="ProQuest LLC" country="789 East Eisenhower Parkway, Ann Arbor, MI, USA">
        <title>Comparative Genomics and Chromosome Evolution.</title>
        <authorList>
            <person name="Mudd A.B."/>
        </authorList>
    </citation>
    <scope>NUCLEOTIDE SEQUENCE</scope>
    <source>
        <strain evidence="3">237g6f4</strain>
        <tissue evidence="3">Blood</tissue>
    </source>
</reference>
<dbReference type="InterPro" id="IPR003006">
    <property type="entry name" value="Ig/MHC_CS"/>
</dbReference>
<dbReference type="PANTHER" id="PTHR19944">
    <property type="entry name" value="MHC CLASS II-RELATED"/>
    <property type="match status" value="1"/>
</dbReference>
<accession>A0AAV6YEQ6</accession>
<feature type="domain" description="Ig-like" evidence="2">
    <location>
        <begin position="3"/>
        <end position="90"/>
    </location>
</feature>
<dbReference type="EMBL" id="WNYA01051892">
    <property type="protein sequence ID" value="KAG8536014.1"/>
    <property type="molecule type" value="Genomic_DNA"/>
</dbReference>
<dbReference type="Gene3D" id="2.60.40.10">
    <property type="entry name" value="Immunoglobulins"/>
    <property type="match status" value="1"/>
</dbReference>
<evidence type="ECO:0000256" key="1">
    <source>
        <dbReference type="SAM" id="Phobius"/>
    </source>
</evidence>
<dbReference type="InterPro" id="IPR007110">
    <property type="entry name" value="Ig-like_dom"/>
</dbReference>
<dbReference type="Proteomes" id="UP000824782">
    <property type="component" value="Unassembled WGS sequence"/>
</dbReference>
<dbReference type="AlphaFoldDB" id="A0AAV6YEQ6"/>
<feature type="non-terminal residue" evidence="3">
    <location>
        <position position="1"/>
    </location>
</feature>
<dbReference type="SMART" id="SM00407">
    <property type="entry name" value="IGc1"/>
    <property type="match status" value="1"/>
</dbReference>
<evidence type="ECO:0000313" key="3">
    <source>
        <dbReference type="EMBL" id="KAG8536014.1"/>
    </source>
</evidence>
<keyword evidence="1" id="KW-0472">Membrane</keyword>
<dbReference type="SUPFAM" id="SSF48726">
    <property type="entry name" value="Immunoglobulin"/>
    <property type="match status" value="1"/>
</dbReference>
<dbReference type="InterPro" id="IPR050160">
    <property type="entry name" value="MHC/Immunoglobulin"/>
</dbReference>
<dbReference type="InterPro" id="IPR003597">
    <property type="entry name" value="Ig_C1-set"/>
</dbReference>
<name>A0AAV6YEQ6_ENGPU</name>
<dbReference type="PROSITE" id="PS50835">
    <property type="entry name" value="IG_LIKE"/>
    <property type="match status" value="1"/>
</dbReference>
<gene>
    <name evidence="3" type="ORF">GDO81_027277</name>
</gene>
<dbReference type="PROSITE" id="PS00290">
    <property type="entry name" value="IG_MHC"/>
    <property type="match status" value="1"/>
</dbReference>
<feature type="transmembrane region" description="Helical" evidence="1">
    <location>
        <begin position="102"/>
        <end position="126"/>
    </location>
</feature>
<evidence type="ECO:0000259" key="2">
    <source>
        <dbReference type="PROSITE" id="PS50835"/>
    </source>
</evidence>